<sequence>MLVLKQFPGKLRNRDRENSSWLVAFIDTLKLEMNTASQKHGDEMYLLKQQNEEMTNINVELMNELAKLRDQIKHHEVQISKSERRVDAAQKEVDQCKEVIKVLREKMELDNKRNNERGGRTEGIGRLENIAIEGASRFEYIVEAPRRYTRPDTELFFLAGWTRVRLLRSVDLSAPLNRTGITLESGGQC</sequence>
<dbReference type="EMBL" id="OD567946">
    <property type="protein sequence ID" value="CAD7446354.1"/>
    <property type="molecule type" value="Genomic_DNA"/>
</dbReference>
<evidence type="ECO:0000256" key="1">
    <source>
        <dbReference type="SAM" id="Coils"/>
    </source>
</evidence>
<evidence type="ECO:0000313" key="2">
    <source>
        <dbReference type="EMBL" id="CAD7446354.1"/>
    </source>
</evidence>
<reference evidence="2" key="1">
    <citation type="submission" date="2020-11" db="EMBL/GenBank/DDBJ databases">
        <authorList>
            <person name="Tran Van P."/>
        </authorList>
    </citation>
    <scope>NUCLEOTIDE SEQUENCE</scope>
</reference>
<proteinExistence type="predicted"/>
<feature type="coiled-coil region" evidence="1">
    <location>
        <begin position="47"/>
        <end position="106"/>
    </location>
</feature>
<dbReference type="AlphaFoldDB" id="A0A7R9F5U1"/>
<protein>
    <submittedName>
        <fullName evidence="2">Uncharacterized protein</fullName>
    </submittedName>
</protein>
<keyword evidence="1" id="KW-0175">Coiled coil</keyword>
<gene>
    <name evidence="2" type="ORF">TBIB3V08_LOCUS8687</name>
</gene>
<accession>A0A7R9F5U1</accession>
<name>A0A7R9F5U1_9NEOP</name>
<organism evidence="2">
    <name type="scientific">Timema bartmani</name>
    <dbReference type="NCBI Taxonomy" id="61472"/>
    <lineage>
        <taxon>Eukaryota</taxon>
        <taxon>Metazoa</taxon>
        <taxon>Ecdysozoa</taxon>
        <taxon>Arthropoda</taxon>
        <taxon>Hexapoda</taxon>
        <taxon>Insecta</taxon>
        <taxon>Pterygota</taxon>
        <taxon>Neoptera</taxon>
        <taxon>Polyneoptera</taxon>
        <taxon>Phasmatodea</taxon>
        <taxon>Timematodea</taxon>
        <taxon>Timematoidea</taxon>
        <taxon>Timematidae</taxon>
        <taxon>Timema</taxon>
    </lineage>
</organism>